<accession>A0ABQ6JBE0</accession>
<reference evidence="3" key="1">
    <citation type="journal article" date="2019" name="Int. J. Syst. Evol. Microbiol.">
        <title>The Global Catalogue of Microorganisms (GCM) 10K type strain sequencing project: providing services to taxonomists for standard genome sequencing and annotation.</title>
        <authorList>
            <consortium name="The Broad Institute Genomics Platform"/>
            <consortium name="The Broad Institute Genome Sequencing Center for Infectious Disease"/>
            <person name="Wu L."/>
            <person name="Ma J."/>
        </authorList>
    </citation>
    <scope>NUCLEOTIDE SEQUENCE [LARGE SCALE GENOMIC DNA]</scope>
    <source>
        <strain evidence="3">NBRC 108730</strain>
    </source>
</reference>
<dbReference type="EMBL" id="BSUZ01000001">
    <property type="protein sequence ID" value="GMA84916.1"/>
    <property type="molecule type" value="Genomic_DNA"/>
</dbReference>
<dbReference type="Proteomes" id="UP001157017">
    <property type="component" value="Unassembled WGS sequence"/>
</dbReference>
<evidence type="ECO:0000256" key="1">
    <source>
        <dbReference type="SAM" id="MobiDB-lite"/>
    </source>
</evidence>
<proteinExistence type="predicted"/>
<organism evidence="2 3">
    <name type="scientific">Angustibacter aerolatus</name>
    <dbReference type="NCBI Taxonomy" id="1162965"/>
    <lineage>
        <taxon>Bacteria</taxon>
        <taxon>Bacillati</taxon>
        <taxon>Actinomycetota</taxon>
        <taxon>Actinomycetes</taxon>
        <taxon>Kineosporiales</taxon>
        <taxon>Kineosporiaceae</taxon>
    </lineage>
</organism>
<evidence type="ECO:0000313" key="3">
    <source>
        <dbReference type="Proteomes" id="UP001157017"/>
    </source>
</evidence>
<evidence type="ECO:0000313" key="2">
    <source>
        <dbReference type="EMBL" id="GMA84916.1"/>
    </source>
</evidence>
<name>A0ABQ6JBE0_9ACTN</name>
<comment type="caution">
    <text evidence="2">The sequence shown here is derived from an EMBL/GenBank/DDBJ whole genome shotgun (WGS) entry which is preliminary data.</text>
</comment>
<feature type="region of interest" description="Disordered" evidence="1">
    <location>
        <begin position="42"/>
        <end position="71"/>
    </location>
</feature>
<keyword evidence="3" id="KW-1185">Reference proteome</keyword>
<gene>
    <name evidence="2" type="ORF">GCM10025868_01660</name>
</gene>
<feature type="compositionally biased region" description="Polar residues" evidence="1">
    <location>
        <begin position="58"/>
        <end position="71"/>
    </location>
</feature>
<sequence>MGVMPPYSMPVRSTARSIARNEALRTSRVRFTVEFTSARVVASTTQAAIRSSPDRLPPTTTQLAEKSSGTS</sequence>
<protein>
    <submittedName>
        <fullName evidence="2">Uncharacterized protein</fullName>
    </submittedName>
</protein>